<dbReference type="Gene3D" id="2.30.29.170">
    <property type="match status" value="3"/>
</dbReference>
<feature type="domain" description="DM10" evidence="7">
    <location>
        <begin position="239"/>
        <end position="341"/>
    </location>
</feature>
<keyword evidence="5" id="KW-0206">Cytoskeleton</keyword>
<name>A0ABR2K0Z9_9EUKA</name>
<evidence type="ECO:0000313" key="8">
    <source>
        <dbReference type="EMBL" id="KAK8884767.1"/>
    </source>
</evidence>
<dbReference type="InterPro" id="IPR006602">
    <property type="entry name" value="DM10_dom"/>
</dbReference>
<organism evidence="8 9">
    <name type="scientific">Tritrichomonas musculus</name>
    <dbReference type="NCBI Taxonomy" id="1915356"/>
    <lineage>
        <taxon>Eukaryota</taxon>
        <taxon>Metamonada</taxon>
        <taxon>Parabasalia</taxon>
        <taxon>Tritrichomonadida</taxon>
        <taxon>Tritrichomonadidae</taxon>
        <taxon>Tritrichomonas</taxon>
    </lineage>
</organism>
<dbReference type="PANTHER" id="PTHR12086:SF9">
    <property type="entry name" value="EF-HAND DOMAIN-CONTAINING PROTEIN 1"/>
    <property type="match status" value="1"/>
</dbReference>
<evidence type="ECO:0000256" key="4">
    <source>
        <dbReference type="ARBA" id="ARBA00022737"/>
    </source>
</evidence>
<proteinExistence type="predicted"/>
<feature type="domain" description="DM10" evidence="7">
    <location>
        <begin position="87"/>
        <end position="195"/>
    </location>
</feature>
<keyword evidence="3" id="KW-0963">Cytoplasm</keyword>
<evidence type="ECO:0000256" key="2">
    <source>
        <dbReference type="ARBA" id="ARBA00004245"/>
    </source>
</evidence>
<keyword evidence="6" id="KW-0966">Cell projection</keyword>
<dbReference type="Proteomes" id="UP001470230">
    <property type="component" value="Unassembled WGS sequence"/>
</dbReference>
<evidence type="ECO:0000313" key="9">
    <source>
        <dbReference type="Proteomes" id="UP001470230"/>
    </source>
</evidence>
<keyword evidence="4" id="KW-0677">Repeat</keyword>
<sequence length="583" mass="67834">MNTTTSVPKEFPNYPGYTFYDPRKQDYRRGQYLKVTAGLMGTRPPLRSTITKQLEEHTKTITFAEPPMVTMTREQLDSFDPPPAEPHDPVLCFFAYFREEITESQDEEQRVRYVRICVFLTDNTIMIEEHRIRNSGMEQGVILRRMRALNPNVSPFGSQYIASDFKVGINVEIYGIVYHIYSCDKFTEDYFNNNGLDIGQFEEPPDDLYSIKRKLTERPIRVGHVNTDKTNLRQFLDFDGKVLRFYAIWDDRNHLFGEKRKFVLHYFLVDDTIEVVQILPPNSGRDPVSRLLMKTKLNNPQTNKPYTDSDLVIGAHIDVNGRDFFIYDADPFTQNFLDQKYGKHDWTPINVDEAAPFSNIKREPAPYNGWGNEEDSLGYCYSLHPKPPRKDIAKLIDKASEILRFGAKFKNPAPQDRNRDFVVCFYMADDTVAVFELPKRNSGFREGKFIQRSKLKNVNNHNQYFQASDFEIGGEVIINGYVFLLEKADEYALNYMEADTIQFPQSDLFEIIMRIKTNTAALSKCRRTFEGNDPRLRGFIDSDLAERTLVRNYGIPMHEAVTIVRRYSNENGFDYFNFVSALQ</sequence>
<dbReference type="EMBL" id="JAPFFF010000008">
    <property type="protein sequence ID" value="KAK8884767.1"/>
    <property type="molecule type" value="Genomic_DNA"/>
</dbReference>
<accession>A0ABR2K0Z9</accession>
<evidence type="ECO:0000256" key="6">
    <source>
        <dbReference type="ARBA" id="ARBA00023273"/>
    </source>
</evidence>
<dbReference type="InterPro" id="IPR040193">
    <property type="entry name" value="EFHC1/EFHC2/EFHB"/>
</dbReference>
<feature type="domain" description="DM10" evidence="7">
    <location>
        <begin position="399"/>
        <end position="500"/>
    </location>
</feature>
<comment type="subcellular location">
    <subcellularLocation>
        <location evidence="1">Cell projection</location>
        <location evidence="1">Cilium</location>
    </subcellularLocation>
    <subcellularLocation>
        <location evidence="2">Cytoplasm</location>
        <location evidence="2">Cytoskeleton</location>
    </subcellularLocation>
</comment>
<keyword evidence="9" id="KW-1185">Reference proteome</keyword>
<dbReference type="Pfam" id="PF06565">
    <property type="entry name" value="DM10_dom"/>
    <property type="match status" value="3"/>
</dbReference>
<dbReference type="PROSITE" id="PS51336">
    <property type="entry name" value="DM10"/>
    <property type="match status" value="3"/>
</dbReference>
<comment type="caution">
    <text evidence="8">The sequence shown here is derived from an EMBL/GenBank/DDBJ whole genome shotgun (WGS) entry which is preliminary data.</text>
</comment>
<evidence type="ECO:0000256" key="3">
    <source>
        <dbReference type="ARBA" id="ARBA00022490"/>
    </source>
</evidence>
<protein>
    <submittedName>
        <fullName evidence="8">EF-hand domain-containing protein 1</fullName>
    </submittedName>
</protein>
<dbReference type="PANTHER" id="PTHR12086">
    <property type="entry name" value="EF-HAND DOMAIN C-TERMINAL CONTAINING PROTEIN"/>
    <property type="match status" value="1"/>
</dbReference>
<evidence type="ECO:0000259" key="7">
    <source>
        <dbReference type="PROSITE" id="PS51336"/>
    </source>
</evidence>
<evidence type="ECO:0000256" key="1">
    <source>
        <dbReference type="ARBA" id="ARBA00004138"/>
    </source>
</evidence>
<dbReference type="SMART" id="SM00676">
    <property type="entry name" value="DM10"/>
    <property type="match status" value="3"/>
</dbReference>
<evidence type="ECO:0000256" key="5">
    <source>
        <dbReference type="ARBA" id="ARBA00023212"/>
    </source>
</evidence>
<gene>
    <name evidence="8" type="ORF">M9Y10_043887</name>
</gene>
<reference evidence="8 9" key="1">
    <citation type="submission" date="2024-04" db="EMBL/GenBank/DDBJ databases">
        <title>Tritrichomonas musculus Genome.</title>
        <authorList>
            <person name="Alves-Ferreira E."/>
            <person name="Grigg M."/>
            <person name="Lorenzi H."/>
            <person name="Galac M."/>
        </authorList>
    </citation>
    <scope>NUCLEOTIDE SEQUENCE [LARGE SCALE GENOMIC DNA]</scope>
    <source>
        <strain evidence="8 9">EAF2021</strain>
    </source>
</reference>